<dbReference type="Pfam" id="PF04391">
    <property type="entry name" value="DUF533"/>
    <property type="match status" value="1"/>
</dbReference>
<dbReference type="STRING" id="44574.AAW31_10035"/>
<reference evidence="2" key="1">
    <citation type="submission" date="2016-10" db="EMBL/GenBank/DDBJ databases">
        <authorList>
            <person name="Varghese N."/>
            <person name="Submissions S."/>
        </authorList>
    </citation>
    <scope>NUCLEOTIDE SEQUENCE [LARGE SCALE GENOMIC DNA]</scope>
    <source>
        <strain evidence="2">Nm44</strain>
    </source>
</reference>
<name>A0A1I4JW88_9PROT</name>
<dbReference type="RefSeq" id="WP_074903130.1">
    <property type="nucleotide sequence ID" value="NZ_FOUB01000003.1"/>
</dbReference>
<dbReference type="OrthoDB" id="5459344at2"/>
<organism evidence="1 2">
    <name type="scientific">Nitrosomonas communis</name>
    <dbReference type="NCBI Taxonomy" id="44574"/>
    <lineage>
        <taxon>Bacteria</taxon>
        <taxon>Pseudomonadati</taxon>
        <taxon>Pseudomonadota</taxon>
        <taxon>Betaproteobacteria</taxon>
        <taxon>Nitrosomonadales</taxon>
        <taxon>Nitrosomonadaceae</taxon>
        <taxon>Nitrosomonas</taxon>
    </lineage>
</organism>
<dbReference type="EMBL" id="FOUB01000003">
    <property type="protein sequence ID" value="SFL70845.1"/>
    <property type="molecule type" value="Genomic_DNA"/>
</dbReference>
<evidence type="ECO:0000313" key="2">
    <source>
        <dbReference type="Proteomes" id="UP000183287"/>
    </source>
</evidence>
<dbReference type="InterPro" id="IPR029024">
    <property type="entry name" value="TerB-like"/>
</dbReference>
<dbReference type="CDD" id="cd07178">
    <property type="entry name" value="terB_like_YebE"/>
    <property type="match status" value="1"/>
</dbReference>
<protein>
    <submittedName>
        <fullName evidence="1">Uncharacterized membrane protein YebE, DUF533 family</fullName>
    </submittedName>
</protein>
<dbReference type="Gene3D" id="1.10.3680.10">
    <property type="entry name" value="TerB-like"/>
    <property type="match status" value="1"/>
</dbReference>
<dbReference type="AlphaFoldDB" id="A0A1I4JW88"/>
<sequence>MSYGDIVGRLLNEMTNKGKERLKYMANSAQSTTQSKNKWMDMIEKFVRTKQAGNLTGGQLGGIGALAGALLSGGASVVKGALGGSALSMLGAMAINALQKKYGAQPSDLQEKETAHSLPKEQLEKEAAHSLPKEQLEAMISSDTEKLILRAMINAAKADGQLDQSEMDKIMGKVNEDGVTDEERQFIHNELIQPMDLNKLISSIPNQIVATQVYAASLFAIDIDTGAEKTYLRQLAHSLKLDSDTVRSLHEMTGSPII</sequence>
<gene>
    <name evidence="1" type="ORF">SAMN05421863_10035</name>
</gene>
<dbReference type="SUPFAM" id="SSF158682">
    <property type="entry name" value="TerB-like"/>
    <property type="match status" value="1"/>
</dbReference>
<dbReference type="Proteomes" id="UP000183287">
    <property type="component" value="Unassembled WGS sequence"/>
</dbReference>
<dbReference type="InterPro" id="IPR007486">
    <property type="entry name" value="YebE"/>
</dbReference>
<proteinExistence type="predicted"/>
<keyword evidence="2" id="KW-1185">Reference proteome</keyword>
<evidence type="ECO:0000313" key="1">
    <source>
        <dbReference type="EMBL" id="SFL70845.1"/>
    </source>
</evidence>
<accession>A0A1I4JW88</accession>